<dbReference type="KEGG" id="spu:577187"/>
<feature type="compositionally biased region" description="Low complexity" evidence="7">
    <location>
        <begin position="379"/>
        <end position="392"/>
    </location>
</feature>
<feature type="transmembrane region" description="Helical" evidence="8">
    <location>
        <begin position="491"/>
        <end position="513"/>
    </location>
</feature>
<name>A0A7M7P3Y0_STRPU</name>
<evidence type="ECO:0008006" key="11">
    <source>
        <dbReference type="Google" id="ProtNLM"/>
    </source>
</evidence>
<evidence type="ECO:0000256" key="8">
    <source>
        <dbReference type="SAM" id="Phobius"/>
    </source>
</evidence>
<proteinExistence type="inferred from homology"/>
<feature type="transmembrane region" description="Helical" evidence="8">
    <location>
        <begin position="221"/>
        <end position="242"/>
    </location>
</feature>
<reference evidence="10" key="1">
    <citation type="submission" date="2015-02" db="EMBL/GenBank/DDBJ databases">
        <title>Genome sequencing for Strongylocentrotus purpuratus.</title>
        <authorList>
            <person name="Murali S."/>
            <person name="Liu Y."/>
            <person name="Vee V."/>
            <person name="English A."/>
            <person name="Wang M."/>
            <person name="Skinner E."/>
            <person name="Han Y."/>
            <person name="Muzny D.M."/>
            <person name="Worley K.C."/>
            <person name="Gibbs R.A."/>
        </authorList>
    </citation>
    <scope>NUCLEOTIDE SEQUENCE</scope>
</reference>
<keyword evidence="3" id="KW-0813">Transport</keyword>
<dbReference type="PANTHER" id="PTHR11660:SF57">
    <property type="entry name" value="SOLUTE CARRIER FAMILY 40 MEMBER"/>
    <property type="match status" value="1"/>
</dbReference>
<feature type="transmembrane region" description="Helical" evidence="8">
    <location>
        <begin position="678"/>
        <end position="699"/>
    </location>
</feature>
<feature type="compositionally biased region" description="Gly residues" evidence="7">
    <location>
        <begin position="77"/>
        <end position="93"/>
    </location>
</feature>
<feature type="transmembrane region" description="Helical" evidence="8">
    <location>
        <begin position="110"/>
        <end position="130"/>
    </location>
</feature>
<keyword evidence="6 8" id="KW-0472">Membrane</keyword>
<dbReference type="GO" id="GO:0005381">
    <property type="term" value="F:iron ion transmembrane transporter activity"/>
    <property type="evidence" value="ECO:0007669"/>
    <property type="project" value="InterPro"/>
</dbReference>
<organism evidence="9 10">
    <name type="scientific">Strongylocentrotus purpuratus</name>
    <name type="common">Purple sea urchin</name>
    <dbReference type="NCBI Taxonomy" id="7668"/>
    <lineage>
        <taxon>Eukaryota</taxon>
        <taxon>Metazoa</taxon>
        <taxon>Echinodermata</taxon>
        <taxon>Eleutherozoa</taxon>
        <taxon>Echinozoa</taxon>
        <taxon>Echinoidea</taxon>
        <taxon>Euechinoidea</taxon>
        <taxon>Echinacea</taxon>
        <taxon>Camarodonta</taxon>
        <taxon>Echinidea</taxon>
        <taxon>Strongylocentrotidae</taxon>
        <taxon>Strongylocentrotus</taxon>
    </lineage>
</organism>
<feature type="transmembrane region" description="Helical" evidence="8">
    <location>
        <begin position="279"/>
        <end position="301"/>
    </location>
</feature>
<dbReference type="RefSeq" id="XP_030845669.1">
    <property type="nucleotide sequence ID" value="XM_030989809.1"/>
</dbReference>
<feature type="region of interest" description="Disordered" evidence="7">
    <location>
        <begin position="379"/>
        <end position="407"/>
    </location>
</feature>
<dbReference type="Proteomes" id="UP000007110">
    <property type="component" value="Unassembled WGS sequence"/>
</dbReference>
<dbReference type="AlphaFoldDB" id="A0A7M7P3Y0"/>
<sequence length="722" mass="77768">MTGKGYARFTDDDADEQGLRDTTLEPPTSPPAVLQETLGEEDPSTAAEQHDLQPGLDLNLNINVTQEGTNPDATGDVGQGDGGGDPGGGGGDNGDLATQTRSSRWTYAAFYQWIMSNAVMLYISQFLSAWGDRMWSFTVALYLVEIQEQSLRLTAIYGLCVSASSLIFGAAIGRWVDKTPRLRAARTSLIIQNSSVLINACLLCTVLILKTDILQIWNGGLYIICQLIIIILGTLASLASLAEMICIQKDWVVVVAGGDKDVLAIMNANMRRIDLVSNILAPIAVGAIMTASMLIGGIFVASWNAGSMVIEYWNLSRVYRNVPELAFKGGVGCTDEALPEQEVTGQYSELGEPAIEAQSDTQESNDREKELTKVPAAYPASPVSASVSASASQPTTPAKEEDGEREFTEIPVTPASLAPAPSTPVTMATKKDGGCCGRVTAKLKDMFDGWKVYKSYVECWAGLGMAFLYMTVLGFDSITLGYGYSQGMPEYAMGILQALGSITGIFGTMLYPVMRRRIGLVRSGLYSLGIEIAFLMLCVGSLWAPGSPFIYDYGNSTVDASQSSSPPLTLTTPHVGVMAPPTVGTGTTQAPDLSRVQCKYTGTDQQQTSLVSAAVLFTGIVLSRIGLWAYDLVVTQLVQENVVETERGVFNGVQRALECSFDMIHFVLVIVLPCPETFGYLVITSVVFIIIGACCYMVYSYKIRGHLVHMEKFTPCLKNGHV</sequence>
<dbReference type="InterPro" id="IPR009716">
    <property type="entry name" value="Ferroportin-1"/>
</dbReference>
<comment type="subcellular location">
    <subcellularLocation>
        <location evidence="1">Membrane</location>
        <topology evidence="1">Multi-pass membrane protein</topology>
    </subcellularLocation>
</comment>
<accession>A0A7M7P3Y0</accession>
<feature type="compositionally biased region" description="Basic and acidic residues" evidence="7">
    <location>
        <begin position="398"/>
        <end position="407"/>
    </location>
</feature>
<dbReference type="GO" id="GO:0016020">
    <property type="term" value="C:membrane"/>
    <property type="evidence" value="ECO:0007669"/>
    <property type="project" value="UniProtKB-SubCell"/>
</dbReference>
<dbReference type="SUPFAM" id="SSF103473">
    <property type="entry name" value="MFS general substrate transporter"/>
    <property type="match status" value="2"/>
</dbReference>
<evidence type="ECO:0000256" key="5">
    <source>
        <dbReference type="ARBA" id="ARBA00022989"/>
    </source>
</evidence>
<evidence type="ECO:0000256" key="1">
    <source>
        <dbReference type="ARBA" id="ARBA00004141"/>
    </source>
</evidence>
<dbReference type="InParanoid" id="A0A7M7P3Y0"/>
<evidence type="ECO:0000313" key="9">
    <source>
        <dbReference type="EnsemblMetazoa" id="XP_030845669"/>
    </source>
</evidence>
<feature type="region of interest" description="Disordered" evidence="7">
    <location>
        <begin position="1"/>
        <end position="97"/>
    </location>
</feature>
<dbReference type="FunCoup" id="A0A7M7P3Y0">
    <property type="interactions" value="352"/>
</dbReference>
<feature type="transmembrane region" description="Helical" evidence="8">
    <location>
        <begin position="188"/>
        <end position="209"/>
    </location>
</feature>
<evidence type="ECO:0000256" key="7">
    <source>
        <dbReference type="SAM" id="MobiDB-lite"/>
    </source>
</evidence>
<reference evidence="9" key="2">
    <citation type="submission" date="2021-01" db="UniProtKB">
        <authorList>
            <consortium name="EnsemblMetazoa"/>
        </authorList>
    </citation>
    <scope>IDENTIFICATION</scope>
</reference>
<comment type="similarity">
    <text evidence="2">Belongs to the ferroportin (FP) (TC 2.A.100) family. SLC40A subfamily.</text>
</comment>
<feature type="transmembrane region" description="Helical" evidence="8">
    <location>
        <begin position="460"/>
        <end position="485"/>
    </location>
</feature>
<feature type="transmembrane region" description="Helical" evidence="8">
    <location>
        <begin position="525"/>
        <end position="544"/>
    </location>
</feature>
<dbReference type="InterPro" id="IPR036259">
    <property type="entry name" value="MFS_trans_sf"/>
</dbReference>
<dbReference type="Pfam" id="PF06963">
    <property type="entry name" value="FPN1"/>
    <property type="match status" value="1"/>
</dbReference>
<dbReference type="GeneID" id="577187"/>
<evidence type="ECO:0000256" key="6">
    <source>
        <dbReference type="ARBA" id="ARBA00023136"/>
    </source>
</evidence>
<evidence type="ECO:0000256" key="2">
    <source>
        <dbReference type="ARBA" id="ARBA00006279"/>
    </source>
</evidence>
<dbReference type="EnsemblMetazoa" id="XM_030989809">
    <property type="protein sequence ID" value="XP_030845669"/>
    <property type="gene ID" value="LOC577187"/>
</dbReference>
<keyword evidence="10" id="KW-1185">Reference proteome</keyword>
<protein>
    <recommendedName>
        <fullName evidence="11">Solute carrier family 40 protein</fullName>
    </recommendedName>
</protein>
<dbReference type="OrthoDB" id="648861at2759"/>
<evidence type="ECO:0000256" key="3">
    <source>
        <dbReference type="ARBA" id="ARBA00022448"/>
    </source>
</evidence>
<feature type="transmembrane region" description="Helical" evidence="8">
    <location>
        <begin position="610"/>
        <end position="634"/>
    </location>
</feature>
<keyword evidence="4 8" id="KW-0812">Transmembrane</keyword>
<keyword evidence="5 8" id="KW-1133">Transmembrane helix</keyword>
<dbReference type="OMA" id="IFTANAW"/>
<evidence type="ECO:0000256" key="4">
    <source>
        <dbReference type="ARBA" id="ARBA00022692"/>
    </source>
</evidence>
<feature type="compositionally biased region" description="Polar residues" evidence="7">
    <location>
        <begin position="60"/>
        <end position="72"/>
    </location>
</feature>
<dbReference type="CDD" id="cd17480">
    <property type="entry name" value="MFS_SLC40A1_like"/>
    <property type="match status" value="1"/>
</dbReference>
<dbReference type="PANTHER" id="PTHR11660">
    <property type="entry name" value="SOLUTE CARRIER FAMILY 40 MEMBER"/>
    <property type="match status" value="1"/>
</dbReference>
<feature type="transmembrane region" description="Helical" evidence="8">
    <location>
        <begin position="151"/>
        <end position="176"/>
    </location>
</feature>
<evidence type="ECO:0000313" key="10">
    <source>
        <dbReference type="Proteomes" id="UP000007110"/>
    </source>
</evidence>